<dbReference type="EMBL" id="QFQP01000029">
    <property type="protein sequence ID" value="PZR07728.1"/>
    <property type="molecule type" value="Genomic_DNA"/>
</dbReference>
<organism evidence="2 3">
    <name type="scientific">Archangium gephyra</name>
    <dbReference type="NCBI Taxonomy" id="48"/>
    <lineage>
        <taxon>Bacteria</taxon>
        <taxon>Pseudomonadati</taxon>
        <taxon>Myxococcota</taxon>
        <taxon>Myxococcia</taxon>
        <taxon>Myxococcales</taxon>
        <taxon>Cystobacterineae</taxon>
        <taxon>Archangiaceae</taxon>
        <taxon>Archangium</taxon>
    </lineage>
</organism>
<evidence type="ECO:0000313" key="3">
    <source>
        <dbReference type="Proteomes" id="UP000249061"/>
    </source>
</evidence>
<name>A0A2W5UFK6_9BACT</name>
<dbReference type="Gene3D" id="2.40.50.180">
    <property type="entry name" value="CheA-289, Domain 4"/>
    <property type="match status" value="1"/>
</dbReference>
<dbReference type="GO" id="GO:0006935">
    <property type="term" value="P:chemotaxis"/>
    <property type="evidence" value="ECO:0007669"/>
    <property type="project" value="InterPro"/>
</dbReference>
<dbReference type="GO" id="GO:0007165">
    <property type="term" value="P:signal transduction"/>
    <property type="evidence" value="ECO:0007669"/>
    <property type="project" value="InterPro"/>
</dbReference>
<gene>
    <name evidence="2" type="ORF">DI536_26845</name>
</gene>
<dbReference type="PANTHER" id="PTHR22617">
    <property type="entry name" value="CHEMOTAXIS SENSOR HISTIDINE KINASE-RELATED"/>
    <property type="match status" value="1"/>
</dbReference>
<dbReference type="PROSITE" id="PS50851">
    <property type="entry name" value="CHEW"/>
    <property type="match status" value="1"/>
</dbReference>
<protein>
    <submittedName>
        <fullName evidence="2">Chemotaxis protein CheW</fullName>
    </submittedName>
</protein>
<evidence type="ECO:0000313" key="2">
    <source>
        <dbReference type="EMBL" id="PZR07728.1"/>
    </source>
</evidence>
<feature type="domain" description="CheW-like" evidence="1">
    <location>
        <begin position="2"/>
        <end position="142"/>
    </location>
</feature>
<dbReference type="InterPro" id="IPR039315">
    <property type="entry name" value="CheW"/>
</dbReference>
<dbReference type="Pfam" id="PF01584">
    <property type="entry name" value="CheW"/>
    <property type="match status" value="1"/>
</dbReference>
<dbReference type="InterPro" id="IPR002545">
    <property type="entry name" value="CheW-lke_dom"/>
</dbReference>
<dbReference type="InterPro" id="IPR036061">
    <property type="entry name" value="CheW-like_dom_sf"/>
</dbReference>
<dbReference type="Gene3D" id="2.30.30.40">
    <property type="entry name" value="SH3 Domains"/>
    <property type="match status" value="1"/>
</dbReference>
<dbReference type="Proteomes" id="UP000249061">
    <property type="component" value="Unassembled WGS sequence"/>
</dbReference>
<reference evidence="2 3" key="1">
    <citation type="submission" date="2017-08" db="EMBL/GenBank/DDBJ databases">
        <title>Infants hospitalized years apart are colonized by the same room-sourced microbial strains.</title>
        <authorList>
            <person name="Brooks B."/>
            <person name="Olm M.R."/>
            <person name="Firek B.A."/>
            <person name="Baker R."/>
            <person name="Thomas B.C."/>
            <person name="Morowitz M.J."/>
            <person name="Banfield J.F."/>
        </authorList>
    </citation>
    <scope>NUCLEOTIDE SEQUENCE [LARGE SCALE GENOMIC DNA]</scope>
    <source>
        <strain evidence="2">S2_003_000_R2_14</strain>
    </source>
</reference>
<evidence type="ECO:0000259" key="1">
    <source>
        <dbReference type="PROSITE" id="PS50851"/>
    </source>
</evidence>
<dbReference type="SUPFAM" id="SSF50341">
    <property type="entry name" value="CheW-like"/>
    <property type="match status" value="1"/>
</dbReference>
<proteinExistence type="predicted"/>
<accession>A0A2W5UFK6</accession>
<comment type="caution">
    <text evidence="2">The sequence shown here is derived from an EMBL/GenBank/DDBJ whole genome shotgun (WGS) entry which is preliminary data.</text>
</comment>
<dbReference type="SMART" id="SM00260">
    <property type="entry name" value="CheW"/>
    <property type="match status" value="1"/>
</dbReference>
<dbReference type="AlphaFoldDB" id="A0A2W5UFK6"/>
<dbReference type="PANTHER" id="PTHR22617:SF23">
    <property type="entry name" value="CHEMOTAXIS PROTEIN CHEW"/>
    <property type="match status" value="1"/>
</dbReference>
<sequence length="143" mass="15754">MKTLHVVFRVGDAEYVLPASDVAQMESFTRVTPVPGSNPWVAGLVQVRGQAIPLLDLRARFGLPPIAHTIDSRFIVVRTGGRTLALLADQARDVLRIEDSEFHPPPEVLARQSQGFVRDVAQAGKRLVLRIDLDRVIGNETLP</sequence>
<dbReference type="GO" id="GO:0005829">
    <property type="term" value="C:cytosol"/>
    <property type="evidence" value="ECO:0007669"/>
    <property type="project" value="TreeGrafter"/>
</dbReference>